<keyword evidence="2" id="KW-1185">Reference proteome</keyword>
<sequence>MLIGSLLQLIFLATKPRNTLSKMVIYYRNIMICLSQFKQAKFLRTQLKRQEEIYDEKIHENK</sequence>
<accession>A0A099T1Z4</accession>
<protein>
    <submittedName>
        <fullName evidence="1">Uncharacterized protein</fullName>
    </submittedName>
</protein>
<dbReference type="EMBL" id="JRHO01000009">
    <property type="protein sequence ID" value="KGK99180.1"/>
    <property type="molecule type" value="Genomic_DNA"/>
</dbReference>
<gene>
    <name evidence="1" type="ORF">LI82_03895</name>
</gene>
<name>A0A099T1Z4_METMT</name>
<evidence type="ECO:0000313" key="1">
    <source>
        <dbReference type="EMBL" id="KGK99180.1"/>
    </source>
</evidence>
<dbReference type="Proteomes" id="UP000029859">
    <property type="component" value="Unassembled WGS sequence"/>
</dbReference>
<reference evidence="1 2" key="1">
    <citation type="submission" date="2014-09" db="EMBL/GenBank/DDBJ databases">
        <title>Draft genome sequence of an obligately methylotrophic methanogen, Methanococcoides methylutens, isolated from marine sediment.</title>
        <authorList>
            <person name="Guan Y."/>
            <person name="Ngugi D.K."/>
            <person name="Blom J."/>
            <person name="Ali S."/>
            <person name="Ferry J.G."/>
            <person name="Stingl U."/>
        </authorList>
    </citation>
    <scope>NUCLEOTIDE SEQUENCE [LARGE SCALE GENOMIC DNA]</scope>
    <source>
        <strain evidence="1 2">DSM 2657</strain>
    </source>
</reference>
<proteinExistence type="predicted"/>
<dbReference type="AlphaFoldDB" id="A0A099T1Z4"/>
<comment type="caution">
    <text evidence="1">The sequence shown here is derived from an EMBL/GenBank/DDBJ whole genome shotgun (WGS) entry which is preliminary data.</text>
</comment>
<evidence type="ECO:0000313" key="2">
    <source>
        <dbReference type="Proteomes" id="UP000029859"/>
    </source>
</evidence>
<organism evidence="1 2">
    <name type="scientific">Methanococcoides methylutens</name>
    <dbReference type="NCBI Taxonomy" id="2226"/>
    <lineage>
        <taxon>Archaea</taxon>
        <taxon>Methanobacteriati</taxon>
        <taxon>Methanobacteriota</taxon>
        <taxon>Stenosarchaea group</taxon>
        <taxon>Methanomicrobia</taxon>
        <taxon>Methanosarcinales</taxon>
        <taxon>Methanosarcinaceae</taxon>
        <taxon>Methanococcoides</taxon>
    </lineage>
</organism>